<dbReference type="SUPFAM" id="SSF52954">
    <property type="entry name" value="Class II aaRS ABD-related"/>
    <property type="match status" value="1"/>
</dbReference>
<evidence type="ECO:0000256" key="3">
    <source>
        <dbReference type="ARBA" id="ARBA00022679"/>
    </source>
</evidence>
<evidence type="ECO:0000256" key="8">
    <source>
        <dbReference type="ARBA" id="ARBA00047899"/>
    </source>
</evidence>
<keyword evidence="4 10" id="KW-0547">Nucleotide-binding</keyword>
<dbReference type="PROSITE" id="PS00108">
    <property type="entry name" value="PROTEIN_KINASE_ST"/>
    <property type="match status" value="1"/>
</dbReference>
<dbReference type="InterPro" id="IPR006575">
    <property type="entry name" value="RWD_dom"/>
</dbReference>
<dbReference type="SUPFAM" id="SSF54495">
    <property type="entry name" value="UBC-like"/>
    <property type="match status" value="1"/>
</dbReference>
<evidence type="ECO:0000256" key="6">
    <source>
        <dbReference type="ARBA" id="ARBA00022840"/>
    </source>
</evidence>
<evidence type="ECO:0000256" key="1">
    <source>
        <dbReference type="ARBA" id="ARBA00012513"/>
    </source>
</evidence>
<dbReference type="Pfam" id="PF05773">
    <property type="entry name" value="RWD"/>
    <property type="match status" value="1"/>
</dbReference>
<evidence type="ECO:0000256" key="7">
    <source>
        <dbReference type="ARBA" id="ARBA00037982"/>
    </source>
</evidence>
<dbReference type="Pfam" id="PF00069">
    <property type="entry name" value="Pkinase"/>
    <property type="match status" value="1"/>
</dbReference>
<dbReference type="InterPro" id="IPR008271">
    <property type="entry name" value="Ser/Thr_kinase_AS"/>
</dbReference>
<dbReference type="CDD" id="cd14046">
    <property type="entry name" value="STKc_EIF2AK4_GCN2_rpt2"/>
    <property type="match status" value="1"/>
</dbReference>
<dbReference type="InterPro" id="IPR011009">
    <property type="entry name" value="Kinase-like_dom_sf"/>
</dbReference>
<reference evidence="13" key="2">
    <citation type="submission" date="2022-01" db="EMBL/GenBank/DDBJ databases">
        <authorList>
            <person name="Hirooka S."/>
            <person name="Miyagishima S.Y."/>
        </authorList>
    </citation>
    <scope>NUCLEOTIDE SEQUENCE</scope>
    <source>
        <strain evidence="13">NBRC 102759</strain>
    </source>
</reference>
<dbReference type="GO" id="GO:0005524">
    <property type="term" value="F:ATP binding"/>
    <property type="evidence" value="ECO:0007669"/>
    <property type="project" value="UniProtKB-UniRule"/>
</dbReference>
<keyword evidence="14" id="KW-1185">Reference proteome</keyword>
<dbReference type="Gene3D" id="3.30.930.10">
    <property type="entry name" value="Bira Bifunctional Protein, Domain 2"/>
    <property type="match status" value="1"/>
</dbReference>
<dbReference type="EMBL" id="BQMJ01000054">
    <property type="protein sequence ID" value="GJQ14356.1"/>
    <property type="molecule type" value="Genomic_DNA"/>
</dbReference>
<keyword evidence="3" id="KW-0808">Transferase</keyword>
<comment type="catalytic activity">
    <reaction evidence="9">
        <text>L-seryl-[protein] + ATP = O-phospho-L-seryl-[protein] + ADP + H(+)</text>
        <dbReference type="Rhea" id="RHEA:17989"/>
        <dbReference type="Rhea" id="RHEA-COMP:9863"/>
        <dbReference type="Rhea" id="RHEA-COMP:11604"/>
        <dbReference type="ChEBI" id="CHEBI:15378"/>
        <dbReference type="ChEBI" id="CHEBI:29999"/>
        <dbReference type="ChEBI" id="CHEBI:30616"/>
        <dbReference type="ChEBI" id="CHEBI:83421"/>
        <dbReference type="ChEBI" id="CHEBI:456216"/>
        <dbReference type="EC" id="2.7.11.1"/>
    </reaction>
</comment>
<reference evidence="13" key="1">
    <citation type="journal article" date="2022" name="Proc. Natl. Acad. Sci. U.S.A.">
        <title>Life cycle and functional genomics of the unicellular red alga Galdieria for elucidating algal and plant evolution and industrial use.</title>
        <authorList>
            <person name="Hirooka S."/>
            <person name="Itabashi T."/>
            <person name="Ichinose T.M."/>
            <person name="Onuma R."/>
            <person name="Fujiwara T."/>
            <person name="Yamashita S."/>
            <person name="Jong L.W."/>
            <person name="Tomita R."/>
            <person name="Iwane A.H."/>
            <person name="Miyagishima S.Y."/>
        </authorList>
    </citation>
    <scope>NUCLEOTIDE SEQUENCE</scope>
    <source>
        <strain evidence="13">NBRC 102759</strain>
    </source>
</reference>
<dbReference type="Gene3D" id="1.10.510.10">
    <property type="entry name" value="Transferase(Phosphotransferase) domain 1"/>
    <property type="match status" value="1"/>
</dbReference>
<evidence type="ECO:0000256" key="5">
    <source>
        <dbReference type="ARBA" id="ARBA00022777"/>
    </source>
</evidence>
<dbReference type="CDD" id="cd23823">
    <property type="entry name" value="RWD_GCN2"/>
    <property type="match status" value="1"/>
</dbReference>
<dbReference type="GO" id="GO:0005634">
    <property type="term" value="C:nucleus"/>
    <property type="evidence" value="ECO:0007669"/>
    <property type="project" value="TreeGrafter"/>
</dbReference>
<evidence type="ECO:0000313" key="14">
    <source>
        <dbReference type="Proteomes" id="UP001061958"/>
    </source>
</evidence>
<dbReference type="PANTHER" id="PTHR11042:SF136">
    <property type="entry name" value="EIF-2-ALPHA KINASE GCN2"/>
    <property type="match status" value="1"/>
</dbReference>
<dbReference type="InterPro" id="IPR036621">
    <property type="entry name" value="Anticodon-bd_dom_sf"/>
</dbReference>
<evidence type="ECO:0000313" key="13">
    <source>
        <dbReference type="EMBL" id="GJQ14356.1"/>
    </source>
</evidence>
<sequence>MECTWSRARNEELEALKAIFGEDLKEINVNNLKKNNKKQRKKEKVLEISLFPFTGQAETKQVVVCLQFRLGPKYPVGEAPKLSLKEVQGRLPLSQRKLRELQKEISQVPLTYKGRVCVYDIVEFVRERIIEYCLSHDKTANIEGTISASEGLPKSEITTEPEVQVNTKALLEKQEEERVAEEEYAAERNARKKLPDTGLDLESFLRSNSSAKEGLRRRSSGKHLDVSDYIDDVTFSEPLSSGSERMDELSSLILDHVSEEALVSSYGQEEEEEEEQAEFDLNISKEEIFVRHLLRSLFYFNGRNLGDEEMDLSHVEILEEVFGDIRLDHLNNPSEVEAFRRLFWNQMRRASKKRGIENIFWSILMNSSVIRRQLASRFRPLLSRYREDFEYLRLLGRGGFGSVMKVRNKLDGRIYALKRVALTEELLQERHILREVTTLSRLSHPHVVRYHHAWLENNESLENSPEQTETPDGAKVVAYLYIQMEYCRRTLREFIDHVIDKNEDLWGLFRQIVEGLHHIHHCGILHRDLKPTNIFFDAQGTIKIGDFGLAKEIVTQEGTLSVSDNRRVDTVSSSGKLNWSNSFGNDRTGGVGTLYYRAPELEENEFPTYDSKVDIYSLGIIAFELWHGPFETAMERHEVLMRLRETGSPDDDFQRRLQRQGKLIRSLLMKDPKKRPDAGQILDGDFLPPKVEDEYVREVMRRIGDPVSHLYMKALSTIFDSAPCWNRNSLSDESLMVFPNKLFENFSSSFYLCYSQILDNLENTLRSVFQKYGAVPFQHNVSSFALHELQNRSSEDNDSFQLLLRSGKKISFCGSFRRHMLGEYLSLGKNLRLFEFGEAWDLEEDGFWDNWHHYESEMYSSNVKDIRSYRVVELNSFYSTGHVVLDAELLFLVSELCQHFRSHYGKPISIRLSHAELLPAILAHTGFFQVFRPRQEVSKQLIQNVSSILSSSFYKGNNLVGRELMIALSSENIMSNSDSHQKRLIQRTIEKLCCFAGLRGSPRTVIAQLMRLLEASPGQPFLPASKLSAFIETESMRRSSLSSNRSPSYRHSNMEKKQVVNAMIYAPAAKALERIVDVLLTLDKIAGFQFELLTLDPVLYKRADCFHGIIFEAVTRGTSNRPSYTFVGYGGSWRESIPEESVYYLHSNVSKDSWEALGMTFCLEKLAKQMCRESMRACNIFGCDVFVMSIGGDGLLDLRFAIVSELRAGNIRTEFLPVANPSLHEQMSAAKSCGAHWMVLLRDHVIDSRLDAGDIVLKVKSLNGKTETEVTRKQLIYYLSNVIANSKE</sequence>
<dbReference type="GO" id="GO:0005829">
    <property type="term" value="C:cytosol"/>
    <property type="evidence" value="ECO:0007669"/>
    <property type="project" value="TreeGrafter"/>
</dbReference>
<dbReference type="InterPro" id="IPR024435">
    <property type="entry name" value="HisRS-related_dom"/>
</dbReference>
<comment type="similarity">
    <text evidence="7">Belongs to the protein kinase superfamily. Ser/Thr protein kinase family. GCN2 subfamily.</text>
</comment>
<dbReference type="InterPro" id="IPR050339">
    <property type="entry name" value="CC_SR_Kinase"/>
</dbReference>
<evidence type="ECO:0000256" key="4">
    <source>
        <dbReference type="ARBA" id="ARBA00022741"/>
    </source>
</evidence>
<name>A0A9C7Q2M9_9RHOD</name>
<dbReference type="Pfam" id="PF12745">
    <property type="entry name" value="HGTP_anticodon2"/>
    <property type="match status" value="1"/>
</dbReference>
<keyword evidence="2" id="KW-0723">Serine/threonine-protein kinase</keyword>
<accession>A0A9C7Q2M9</accession>
<dbReference type="PANTHER" id="PTHR11042">
    <property type="entry name" value="EUKARYOTIC TRANSLATION INITIATION FACTOR 2-ALPHA KINASE EIF2-ALPHA KINASE -RELATED"/>
    <property type="match status" value="1"/>
</dbReference>
<keyword evidence="5" id="KW-0418">Kinase</keyword>
<dbReference type="InterPro" id="IPR045864">
    <property type="entry name" value="aa-tRNA-synth_II/BPL/LPL"/>
</dbReference>
<feature type="domain" description="RWD" evidence="12">
    <location>
        <begin position="11"/>
        <end position="132"/>
    </location>
</feature>
<dbReference type="GO" id="GO:0007165">
    <property type="term" value="P:signal transduction"/>
    <property type="evidence" value="ECO:0007669"/>
    <property type="project" value="UniProtKB-ARBA"/>
</dbReference>
<dbReference type="Gene3D" id="3.30.200.20">
    <property type="entry name" value="Phosphorylase Kinase, domain 1"/>
    <property type="match status" value="1"/>
</dbReference>
<dbReference type="Proteomes" id="UP001061958">
    <property type="component" value="Unassembled WGS sequence"/>
</dbReference>
<dbReference type="GO" id="GO:0004694">
    <property type="term" value="F:eukaryotic translation initiation factor 2alpha kinase activity"/>
    <property type="evidence" value="ECO:0007669"/>
    <property type="project" value="UniProtKB-ARBA"/>
</dbReference>
<dbReference type="OrthoDB" id="341578at2759"/>
<dbReference type="PROSITE" id="PS50011">
    <property type="entry name" value="PROTEIN_KINASE_DOM"/>
    <property type="match status" value="1"/>
</dbReference>
<dbReference type="InterPro" id="IPR017441">
    <property type="entry name" value="Protein_kinase_ATP_BS"/>
</dbReference>
<comment type="caution">
    <text evidence="13">The sequence shown here is derived from an EMBL/GenBank/DDBJ whole genome shotgun (WGS) entry which is preliminary data.</text>
</comment>
<feature type="binding site" evidence="10">
    <location>
        <position position="418"/>
    </location>
    <ligand>
        <name>ATP</name>
        <dbReference type="ChEBI" id="CHEBI:30616"/>
    </ligand>
</feature>
<keyword evidence="6 10" id="KW-0067">ATP-binding</keyword>
<dbReference type="EC" id="2.7.11.1" evidence="1"/>
<protein>
    <recommendedName>
        <fullName evidence="1">non-specific serine/threonine protein kinase</fullName>
        <ecNumber evidence="1">2.7.11.1</ecNumber>
    </recommendedName>
</protein>
<evidence type="ECO:0000259" key="12">
    <source>
        <dbReference type="PROSITE" id="PS50908"/>
    </source>
</evidence>
<dbReference type="InterPro" id="IPR016135">
    <property type="entry name" value="UBQ-conjugating_enzyme/RWD"/>
</dbReference>
<evidence type="ECO:0000259" key="11">
    <source>
        <dbReference type="PROSITE" id="PS50011"/>
    </source>
</evidence>
<proteinExistence type="inferred from homology"/>
<dbReference type="SMART" id="SM00591">
    <property type="entry name" value="RWD"/>
    <property type="match status" value="1"/>
</dbReference>
<gene>
    <name evidence="13" type="ORF">GpartN1_g6147.t1</name>
</gene>
<dbReference type="PROSITE" id="PS50908">
    <property type="entry name" value="RWD"/>
    <property type="match status" value="1"/>
</dbReference>
<evidence type="ECO:0000256" key="2">
    <source>
        <dbReference type="ARBA" id="ARBA00022527"/>
    </source>
</evidence>
<dbReference type="PROSITE" id="PS00107">
    <property type="entry name" value="PROTEIN_KINASE_ATP"/>
    <property type="match status" value="1"/>
</dbReference>
<dbReference type="Gene3D" id="3.10.110.10">
    <property type="entry name" value="Ubiquitin Conjugating Enzyme"/>
    <property type="match status" value="1"/>
</dbReference>
<dbReference type="SUPFAM" id="SSF56112">
    <property type="entry name" value="Protein kinase-like (PK-like)"/>
    <property type="match status" value="1"/>
</dbReference>
<comment type="catalytic activity">
    <reaction evidence="8">
        <text>L-threonyl-[protein] + ATP = O-phospho-L-threonyl-[protein] + ADP + H(+)</text>
        <dbReference type="Rhea" id="RHEA:46608"/>
        <dbReference type="Rhea" id="RHEA-COMP:11060"/>
        <dbReference type="Rhea" id="RHEA-COMP:11605"/>
        <dbReference type="ChEBI" id="CHEBI:15378"/>
        <dbReference type="ChEBI" id="CHEBI:30013"/>
        <dbReference type="ChEBI" id="CHEBI:30616"/>
        <dbReference type="ChEBI" id="CHEBI:61977"/>
        <dbReference type="ChEBI" id="CHEBI:456216"/>
        <dbReference type="EC" id="2.7.11.1"/>
    </reaction>
</comment>
<evidence type="ECO:0000256" key="9">
    <source>
        <dbReference type="ARBA" id="ARBA00048679"/>
    </source>
</evidence>
<feature type="domain" description="Protein kinase" evidence="11">
    <location>
        <begin position="389"/>
        <end position="687"/>
    </location>
</feature>
<dbReference type="Gene3D" id="3.40.50.800">
    <property type="entry name" value="Anticodon-binding domain"/>
    <property type="match status" value="1"/>
</dbReference>
<evidence type="ECO:0000256" key="10">
    <source>
        <dbReference type="PROSITE-ProRule" id="PRU10141"/>
    </source>
</evidence>
<dbReference type="InterPro" id="IPR000719">
    <property type="entry name" value="Prot_kinase_dom"/>
</dbReference>
<organism evidence="13 14">
    <name type="scientific">Galdieria partita</name>
    <dbReference type="NCBI Taxonomy" id="83374"/>
    <lineage>
        <taxon>Eukaryota</taxon>
        <taxon>Rhodophyta</taxon>
        <taxon>Bangiophyceae</taxon>
        <taxon>Galdieriales</taxon>
        <taxon>Galdieriaceae</taxon>
        <taxon>Galdieria</taxon>
    </lineage>
</organism>
<dbReference type="SMART" id="SM00220">
    <property type="entry name" value="S_TKc"/>
    <property type="match status" value="1"/>
</dbReference>